<keyword evidence="5 11" id="KW-0479">Metal-binding</keyword>
<keyword evidence="8 11" id="KW-0414">Isoprene biosynthesis</keyword>
<dbReference type="EC" id="5.3.3.2" evidence="11"/>
<dbReference type="HAMAP" id="MF_00354">
    <property type="entry name" value="Idi_2"/>
    <property type="match status" value="1"/>
</dbReference>
<reference evidence="13" key="2">
    <citation type="submission" date="2021-04" db="EMBL/GenBank/DDBJ databases">
        <authorList>
            <person name="Gilroy R."/>
        </authorList>
    </citation>
    <scope>NUCLEOTIDE SEQUENCE</scope>
    <source>
        <strain evidence="13">F6-686</strain>
    </source>
</reference>
<dbReference type="Gene3D" id="3.20.20.70">
    <property type="entry name" value="Aldolase class I"/>
    <property type="match status" value="1"/>
</dbReference>
<keyword evidence="7 11" id="KW-0521">NADP</keyword>
<feature type="binding site" evidence="11">
    <location>
        <begin position="64"/>
        <end position="66"/>
    </location>
    <ligand>
        <name>FMN</name>
        <dbReference type="ChEBI" id="CHEBI:58210"/>
    </ligand>
</feature>
<comment type="subunit">
    <text evidence="10 11">Homooctamer. Dimer of tetramers.</text>
</comment>
<dbReference type="GO" id="GO:0008299">
    <property type="term" value="P:isoprenoid biosynthetic process"/>
    <property type="evidence" value="ECO:0007669"/>
    <property type="project" value="UniProtKB-UniRule"/>
</dbReference>
<comment type="subcellular location">
    <subcellularLocation>
        <location evidence="11">Cytoplasm</location>
    </subcellularLocation>
</comment>
<dbReference type="GO" id="GO:0000287">
    <property type="term" value="F:magnesium ion binding"/>
    <property type="evidence" value="ECO:0007669"/>
    <property type="project" value="UniProtKB-UniRule"/>
</dbReference>
<sequence>MSKRSERKEEHLALAQMFFDKERQNSFDQVHLLRPALPEAKVDLNSIKIKQFGKDLAAPFFIEAMTGGSQKSKLINKQLGIIAAKTKIAMALGSASILVKEQDKLDSFYQARNANPDGLILANINPLTPAKSAEKIVTSIEADALQIHLNTVQEAAMPEGERNFQWLDNMLAIRQEVTKPIIIKEVGFGFDQDSLLKLKNAGFNLFDVAGSGGTNFAEIENHRNDHDVSYLEDIGLSTVLTALIANKLDLNYYVSGGVRSPLDVLKGLSLGGKMVGVANFFLQTLNKNGENGLFELIENWKNELAILMAVYGKSKTEELTNIKKYYDLELLNQIKQILLQEL</sequence>
<protein>
    <recommendedName>
        <fullName evidence="11">Isopentenyl-diphosphate delta-isomerase</fullName>
        <shortName evidence="11">IPP isomerase</shortName>
        <ecNumber evidence="11">5.3.3.2</ecNumber>
    </recommendedName>
    <alternativeName>
        <fullName evidence="11">Isopentenyl diphosphate:dimethylallyl diphosphate isomerase</fullName>
    </alternativeName>
    <alternativeName>
        <fullName evidence="11">Isopentenyl pyrophosphate isomerase</fullName>
    </alternativeName>
    <alternativeName>
        <fullName evidence="11">Type 2 isopentenyl diphosphate isomerase</fullName>
        <shortName evidence="11">IDI-2</shortName>
    </alternativeName>
</protein>
<dbReference type="InterPro" id="IPR011179">
    <property type="entry name" value="IPdP_isomerase"/>
</dbReference>
<keyword evidence="6 11" id="KW-0460">Magnesium</keyword>
<dbReference type="SUPFAM" id="SSF51395">
    <property type="entry name" value="FMN-linked oxidoreductases"/>
    <property type="match status" value="1"/>
</dbReference>
<evidence type="ECO:0000256" key="6">
    <source>
        <dbReference type="ARBA" id="ARBA00022842"/>
    </source>
</evidence>
<keyword evidence="3 11" id="KW-0285">Flavoprotein</keyword>
<keyword evidence="4 11" id="KW-0288">FMN</keyword>
<feature type="binding site" evidence="11">
    <location>
        <begin position="278"/>
        <end position="279"/>
    </location>
    <ligand>
        <name>FMN</name>
        <dbReference type="ChEBI" id="CHEBI:58210"/>
    </ligand>
</feature>
<evidence type="ECO:0000313" key="13">
    <source>
        <dbReference type="EMBL" id="MBU3827834.1"/>
    </source>
</evidence>
<feature type="binding site" evidence="11">
    <location>
        <position position="214"/>
    </location>
    <ligand>
        <name>FMN</name>
        <dbReference type="ChEBI" id="CHEBI:58210"/>
    </ligand>
</feature>
<dbReference type="GO" id="GO:0070402">
    <property type="term" value="F:NADPH binding"/>
    <property type="evidence" value="ECO:0007669"/>
    <property type="project" value="UniProtKB-UniRule"/>
</dbReference>
<accession>A0A9E2KQZ7</accession>
<comment type="catalytic activity">
    <reaction evidence="11">
        <text>isopentenyl diphosphate = dimethylallyl diphosphate</text>
        <dbReference type="Rhea" id="RHEA:23284"/>
        <dbReference type="ChEBI" id="CHEBI:57623"/>
        <dbReference type="ChEBI" id="CHEBI:128769"/>
        <dbReference type="EC" id="5.3.3.2"/>
    </reaction>
</comment>
<feature type="domain" description="FMN-dependent dehydrogenase" evidence="12">
    <location>
        <begin position="159"/>
        <end position="320"/>
    </location>
</feature>
<comment type="cofactor">
    <cofactor evidence="1 11">
        <name>FMN</name>
        <dbReference type="ChEBI" id="CHEBI:58210"/>
    </cofactor>
</comment>
<proteinExistence type="inferred from homology"/>
<comment type="cofactor">
    <cofactor evidence="11">
        <name>NADPH</name>
        <dbReference type="ChEBI" id="CHEBI:57783"/>
    </cofactor>
</comment>
<evidence type="ECO:0000313" key="14">
    <source>
        <dbReference type="Proteomes" id="UP000823844"/>
    </source>
</evidence>
<dbReference type="NCBIfam" id="TIGR02151">
    <property type="entry name" value="IPP_isom_2"/>
    <property type="match status" value="1"/>
</dbReference>
<dbReference type="InterPro" id="IPR000262">
    <property type="entry name" value="FMN-dep_DH"/>
</dbReference>
<keyword evidence="9 11" id="KW-0413">Isomerase</keyword>
<evidence type="ECO:0000256" key="2">
    <source>
        <dbReference type="ARBA" id="ARBA00022490"/>
    </source>
</evidence>
<dbReference type="AlphaFoldDB" id="A0A9E2KQZ7"/>
<evidence type="ECO:0000256" key="9">
    <source>
        <dbReference type="ARBA" id="ARBA00023235"/>
    </source>
</evidence>
<feature type="binding site" evidence="11">
    <location>
        <position position="94"/>
    </location>
    <ligand>
        <name>FMN</name>
        <dbReference type="ChEBI" id="CHEBI:58210"/>
    </ligand>
</feature>
<feature type="binding site" evidence="11">
    <location>
        <position position="184"/>
    </location>
    <ligand>
        <name>FMN</name>
        <dbReference type="ChEBI" id="CHEBI:58210"/>
    </ligand>
</feature>
<dbReference type="Proteomes" id="UP000823844">
    <property type="component" value="Unassembled WGS sequence"/>
</dbReference>
<evidence type="ECO:0000256" key="8">
    <source>
        <dbReference type="ARBA" id="ARBA00023229"/>
    </source>
</evidence>
<dbReference type="GO" id="GO:0010181">
    <property type="term" value="F:FMN binding"/>
    <property type="evidence" value="ECO:0007669"/>
    <property type="project" value="UniProtKB-UniRule"/>
</dbReference>
<comment type="caution">
    <text evidence="13">The sequence shown here is derived from an EMBL/GenBank/DDBJ whole genome shotgun (WGS) entry which is preliminary data.</text>
</comment>
<comment type="function">
    <text evidence="11">Involved in the biosynthesis of isoprenoids. Catalyzes the 1,3-allylic rearrangement of the homoallylic substrate isopentenyl (IPP) to its allylic isomer, dimethylallyl diphosphate (DMAPP).</text>
</comment>
<evidence type="ECO:0000256" key="7">
    <source>
        <dbReference type="ARBA" id="ARBA00022857"/>
    </source>
</evidence>
<dbReference type="GO" id="GO:0004452">
    <property type="term" value="F:isopentenyl-diphosphate delta-isomerase activity"/>
    <property type="evidence" value="ECO:0007669"/>
    <property type="project" value="UniProtKB-UniRule"/>
</dbReference>
<dbReference type="InterPro" id="IPR013785">
    <property type="entry name" value="Aldolase_TIM"/>
</dbReference>
<comment type="cofactor">
    <cofactor evidence="11">
        <name>Mg(2+)</name>
        <dbReference type="ChEBI" id="CHEBI:18420"/>
    </cofactor>
</comment>
<evidence type="ECO:0000259" key="12">
    <source>
        <dbReference type="Pfam" id="PF01070"/>
    </source>
</evidence>
<evidence type="ECO:0000256" key="4">
    <source>
        <dbReference type="ARBA" id="ARBA00022643"/>
    </source>
</evidence>
<feature type="binding site" evidence="11">
    <location>
        <position position="153"/>
    </location>
    <ligand>
        <name>substrate</name>
    </ligand>
</feature>
<dbReference type="PANTHER" id="PTHR43665:SF1">
    <property type="entry name" value="ISOPENTENYL-DIPHOSPHATE DELTA-ISOMERASE"/>
    <property type="match status" value="1"/>
</dbReference>
<dbReference type="PANTHER" id="PTHR43665">
    <property type="entry name" value="ISOPENTENYL-DIPHOSPHATE DELTA-ISOMERASE"/>
    <property type="match status" value="1"/>
</dbReference>
<evidence type="ECO:0000256" key="11">
    <source>
        <dbReference type="HAMAP-Rule" id="MF_00354"/>
    </source>
</evidence>
<dbReference type="EMBL" id="JAHLFT010000020">
    <property type="protein sequence ID" value="MBU3827834.1"/>
    <property type="molecule type" value="Genomic_DNA"/>
</dbReference>
<evidence type="ECO:0000256" key="3">
    <source>
        <dbReference type="ARBA" id="ARBA00022630"/>
    </source>
</evidence>
<organism evidence="13 14">
    <name type="scientific">Candidatus Lactobacillus pullistercoris</name>
    <dbReference type="NCBI Taxonomy" id="2838636"/>
    <lineage>
        <taxon>Bacteria</taxon>
        <taxon>Bacillati</taxon>
        <taxon>Bacillota</taxon>
        <taxon>Bacilli</taxon>
        <taxon>Lactobacillales</taxon>
        <taxon>Lactobacillaceae</taxon>
        <taxon>Lactobacillus</taxon>
    </lineage>
</organism>
<gene>
    <name evidence="11 13" type="primary">fni</name>
    <name evidence="13" type="ORF">H9806_01475</name>
</gene>
<dbReference type="Pfam" id="PF01070">
    <property type="entry name" value="FMN_dh"/>
    <property type="match status" value="1"/>
</dbReference>
<keyword evidence="2 11" id="KW-0963">Cytoplasm</keyword>
<dbReference type="PIRSF" id="PIRSF003314">
    <property type="entry name" value="IPP_isomerase"/>
    <property type="match status" value="1"/>
</dbReference>
<evidence type="ECO:0000256" key="1">
    <source>
        <dbReference type="ARBA" id="ARBA00001917"/>
    </source>
</evidence>
<comment type="similarity">
    <text evidence="11">Belongs to the IPP isomerase type 2 family.</text>
</comment>
<feature type="binding site" evidence="11">
    <location>
        <position position="123"/>
    </location>
    <ligand>
        <name>FMN</name>
        <dbReference type="ChEBI" id="CHEBI:58210"/>
    </ligand>
</feature>
<comment type="caution">
    <text evidence="11">Lacks conserved residue(s) required for the propagation of feature annotation.</text>
</comment>
<dbReference type="GO" id="GO:0016491">
    <property type="term" value="F:oxidoreductase activity"/>
    <property type="evidence" value="ECO:0007669"/>
    <property type="project" value="InterPro"/>
</dbReference>
<name>A0A9E2KQZ7_9LACO</name>
<reference evidence="13" key="1">
    <citation type="journal article" date="2021" name="PeerJ">
        <title>Extensive microbial diversity within the chicken gut microbiome revealed by metagenomics and culture.</title>
        <authorList>
            <person name="Gilroy R."/>
            <person name="Ravi A."/>
            <person name="Getino M."/>
            <person name="Pursley I."/>
            <person name="Horton D.L."/>
            <person name="Alikhan N.F."/>
            <person name="Baker D."/>
            <person name="Gharbi K."/>
            <person name="Hall N."/>
            <person name="Watson M."/>
            <person name="Adriaenssens E.M."/>
            <person name="Foster-Nyarko E."/>
            <person name="Jarju S."/>
            <person name="Secka A."/>
            <person name="Antonio M."/>
            <person name="Oren A."/>
            <person name="Chaudhuri R.R."/>
            <person name="La Ragione R."/>
            <person name="Hildebrand F."/>
            <person name="Pallen M.J."/>
        </authorList>
    </citation>
    <scope>NUCLEOTIDE SEQUENCE</scope>
    <source>
        <strain evidence="13">F6-686</strain>
    </source>
</reference>
<dbReference type="GO" id="GO:0005737">
    <property type="term" value="C:cytoplasm"/>
    <property type="evidence" value="ECO:0007669"/>
    <property type="project" value="UniProtKB-SubCell"/>
</dbReference>
<feature type="binding site" evidence="11">
    <location>
        <begin position="7"/>
        <end position="8"/>
    </location>
    <ligand>
        <name>substrate</name>
    </ligand>
</feature>
<evidence type="ECO:0000256" key="5">
    <source>
        <dbReference type="ARBA" id="ARBA00022723"/>
    </source>
</evidence>
<feature type="binding site" evidence="11">
    <location>
        <begin position="257"/>
        <end position="259"/>
    </location>
    <ligand>
        <name>FMN</name>
        <dbReference type="ChEBI" id="CHEBI:58210"/>
    </ligand>
</feature>
<evidence type="ECO:0000256" key="10">
    <source>
        <dbReference type="ARBA" id="ARBA00025810"/>
    </source>
</evidence>
<feature type="binding site" evidence="11">
    <location>
        <position position="154"/>
    </location>
    <ligand>
        <name>Mg(2+)</name>
        <dbReference type="ChEBI" id="CHEBI:18420"/>
    </ligand>
</feature>